<evidence type="ECO:0000313" key="1">
    <source>
        <dbReference type="EMBL" id="AWN37641.1"/>
    </source>
</evidence>
<sequence>MNSTLTSYTLIARDLPAAMKRQAADPVTARETAYYAANIGKVKSVDDLIADRRLYAYAMKAFGLEDMTYAKAFMRKVLTEGASSPSSFANRLADDRYVAIAKAFDFTALRVAKGSDAVEAGSDQAAAAAAQLTGSVLPDTIDFSGTNEARFTLTTQLASGKTASATIVLNKDTLANVASDLTAVKPAALLSAIQSQITASGEAGLKGKVQVNLDIFDSLLFTTAAYTDLGADQKTGGTGADADTAYAGTGAARTVTLRVAPPAAGKTAVSVGFGTNVAPDLAAQTVTDAYLRQSIETDAGAEDTGVRLALYFARKAPTVKSAYDILGDTALTQVANTLLGLPASSSATSNDALAQRAKRIGEKIDLASLKDPAAVEKLVRRFAAIWDAQNNTASAPILALFTGDDGSSGITADMMSALRAVRTGA</sequence>
<dbReference type="EMBL" id="CP029551">
    <property type="protein sequence ID" value="AWN37641.1"/>
    <property type="molecule type" value="Genomic_DNA"/>
</dbReference>
<reference evidence="1 2" key="1">
    <citation type="submission" date="2018-05" db="EMBL/GenBank/DDBJ databases">
        <title>Complete Genome Sequence of Methylobacterium sp. 17Sr1-43.</title>
        <authorList>
            <person name="Srinivasan S."/>
        </authorList>
    </citation>
    <scope>NUCLEOTIDE SEQUENCE [LARGE SCALE GENOMIC DNA]</scope>
    <source>
        <strain evidence="1 2">17Sr1-43</strain>
    </source>
</reference>
<accession>A0A2U8VWG7</accession>
<proteinExistence type="predicted"/>
<dbReference type="Proteomes" id="UP000246058">
    <property type="component" value="Chromosome"/>
</dbReference>
<protein>
    <recommendedName>
        <fullName evidence="3">DUF1217 domain-containing protein</fullName>
    </recommendedName>
</protein>
<gene>
    <name evidence="1" type="ORF">DK427_19495</name>
</gene>
<dbReference type="InterPro" id="IPR010626">
    <property type="entry name" value="DUF1217"/>
</dbReference>
<organism evidence="1 2">
    <name type="scientific">Methylobacterium radiodurans</name>
    <dbReference type="NCBI Taxonomy" id="2202828"/>
    <lineage>
        <taxon>Bacteria</taxon>
        <taxon>Pseudomonadati</taxon>
        <taxon>Pseudomonadota</taxon>
        <taxon>Alphaproteobacteria</taxon>
        <taxon>Hyphomicrobiales</taxon>
        <taxon>Methylobacteriaceae</taxon>
        <taxon>Methylobacterium</taxon>
    </lineage>
</organism>
<dbReference type="KEGG" id="meti:DK427_19495"/>
<dbReference type="Gene3D" id="1.10.3700.10">
    <property type="entry name" value="AGR C 984p-like"/>
    <property type="match status" value="2"/>
</dbReference>
<evidence type="ECO:0000313" key="2">
    <source>
        <dbReference type="Proteomes" id="UP000246058"/>
    </source>
</evidence>
<dbReference type="InterPro" id="IPR023157">
    <property type="entry name" value="AGR-C-984p-like_sf"/>
</dbReference>
<dbReference type="SUPFAM" id="SSF158837">
    <property type="entry name" value="AGR C 984p-like"/>
    <property type="match status" value="1"/>
</dbReference>
<name>A0A2U8VWG7_9HYPH</name>
<dbReference type="OrthoDB" id="7824597at2"/>
<dbReference type="RefSeq" id="WP_109952707.1">
    <property type="nucleotide sequence ID" value="NZ_CP029551.1"/>
</dbReference>
<keyword evidence="2" id="KW-1185">Reference proteome</keyword>
<dbReference type="AlphaFoldDB" id="A0A2U8VWG7"/>
<dbReference type="Pfam" id="PF06748">
    <property type="entry name" value="DUF1217"/>
    <property type="match status" value="2"/>
</dbReference>
<evidence type="ECO:0008006" key="3">
    <source>
        <dbReference type="Google" id="ProtNLM"/>
    </source>
</evidence>